<dbReference type="EMBL" id="CADCUB010000033">
    <property type="protein sequence ID" value="CAA9312544.1"/>
    <property type="molecule type" value="Genomic_DNA"/>
</dbReference>
<evidence type="ECO:0000313" key="2">
    <source>
        <dbReference type="EMBL" id="CAA9312544.1"/>
    </source>
</evidence>
<protein>
    <recommendedName>
        <fullName evidence="3">Alpha helical protein</fullName>
    </recommendedName>
</protein>
<reference evidence="2" key="1">
    <citation type="submission" date="2020-02" db="EMBL/GenBank/DDBJ databases">
        <authorList>
            <person name="Meier V. D."/>
        </authorList>
    </citation>
    <scope>NUCLEOTIDE SEQUENCE</scope>
    <source>
        <strain evidence="2">AVDCRST_MAG07</strain>
    </source>
</reference>
<sequence>MAAHAGETAQETGDYFCAYCDEKVHAERGEQIPECPNGHRSFDTRRNEPGSAR</sequence>
<feature type="region of interest" description="Disordered" evidence="1">
    <location>
        <begin position="28"/>
        <end position="53"/>
    </location>
</feature>
<dbReference type="AlphaFoldDB" id="A0A6J4KQY8"/>
<feature type="compositionally biased region" description="Basic and acidic residues" evidence="1">
    <location>
        <begin position="40"/>
        <end position="53"/>
    </location>
</feature>
<organism evidence="2">
    <name type="scientific">uncultured Frankineae bacterium</name>
    <dbReference type="NCBI Taxonomy" id="437475"/>
    <lineage>
        <taxon>Bacteria</taxon>
        <taxon>Bacillati</taxon>
        <taxon>Actinomycetota</taxon>
        <taxon>Actinomycetes</taxon>
        <taxon>Frankiales</taxon>
        <taxon>environmental samples</taxon>
    </lineage>
</organism>
<accession>A0A6J4KQY8</accession>
<name>A0A6J4KQY8_9ACTN</name>
<evidence type="ECO:0000256" key="1">
    <source>
        <dbReference type="SAM" id="MobiDB-lite"/>
    </source>
</evidence>
<gene>
    <name evidence="2" type="ORF">AVDCRST_MAG07-704</name>
</gene>
<evidence type="ECO:0008006" key="3">
    <source>
        <dbReference type="Google" id="ProtNLM"/>
    </source>
</evidence>
<proteinExistence type="predicted"/>